<protein>
    <submittedName>
        <fullName evidence="4">Restriction endonuclease</fullName>
        <ecNumber evidence="4">3.1.21.-</ecNumber>
    </submittedName>
</protein>
<name>A0ABZ1B466_9ACTN</name>
<reference evidence="4 5" key="1">
    <citation type="submission" date="2023-12" db="EMBL/GenBank/DDBJ databases">
        <title>Blastococcus brunescens sp. nov., an actonobacterium isolated from sandstone collected in sahara desert.</title>
        <authorList>
            <person name="Gtari M."/>
            <person name="Ghodhbane F."/>
        </authorList>
    </citation>
    <scope>NUCLEOTIDE SEQUENCE [LARGE SCALE GENOMIC DNA]</scope>
    <source>
        <strain evidence="4 5">BMG 8361</strain>
    </source>
</reference>
<dbReference type="GO" id="GO:0004519">
    <property type="term" value="F:endonuclease activity"/>
    <property type="evidence" value="ECO:0007669"/>
    <property type="project" value="UniProtKB-KW"/>
</dbReference>
<dbReference type="InterPro" id="IPR025745">
    <property type="entry name" value="Mrr-like_N_dom"/>
</dbReference>
<evidence type="ECO:0000313" key="4">
    <source>
        <dbReference type="EMBL" id="WRL65519.1"/>
    </source>
</evidence>
<dbReference type="Pfam" id="PF04471">
    <property type="entry name" value="Mrr_cat"/>
    <property type="match status" value="1"/>
</dbReference>
<dbReference type="Proteomes" id="UP001324287">
    <property type="component" value="Chromosome"/>
</dbReference>
<keyword evidence="5" id="KW-1185">Reference proteome</keyword>
<dbReference type="InterPro" id="IPR007560">
    <property type="entry name" value="Restrct_endonuc_IV_Mrr"/>
</dbReference>
<dbReference type="Pfam" id="PF14338">
    <property type="entry name" value="Mrr_N"/>
    <property type="match status" value="1"/>
</dbReference>
<feature type="region of interest" description="Disordered" evidence="1">
    <location>
        <begin position="112"/>
        <end position="139"/>
    </location>
</feature>
<dbReference type="EC" id="3.1.21.-" evidence="4"/>
<dbReference type="EMBL" id="CP141261">
    <property type="protein sequence ID" value="WRL65519.1"/>
    <property type="molecule type" value="Genomic_DNA"/>
</dbReference>
<feature type="domain" description="Restriction endonuclease type IV Mrr" evidence="2">
    <location>
        <begin position="164"/>
        <end position="284"/>
    </location>
</feature>
<dbReference type="SUPFAM" id="SSF52980">
    <property type="entry name" value="Restriction endonuclease-like"/>
    <property type="match status" value="1"/>
</dbReference>
<dbReference type="GO" id="GO:0016787">
    <property type="term" value="F:hydrolase activity"/>
    <property type="evidence" value="ECO:0007669"/>
    <property type="project" value="UniProtKB-KW"/>
</dbReference>
<keyword evidence="4" id="KW-0378">Hydrolase</keyword>
<evidence type="ECO:0000259" key="3">
    <source>
        <dbReference type="Pfam" id="PF14338"/>
    </source>
</evidence>
<keyword evidence="4" id="KW-0255">Endonuclease</keyword>
<dbReference type="InterPro" id="IPR011856">
    <property type="entry name" value="tRNA_endonuc-like_dom_sf"/>
</dbReference>
<dbReference type="RefSeq" id="WP_324276839.1">
    <property type="nucleotide sequence ID" value="NZ_CP141261.1"/>
</dbReference>
<keyword evidence="4" id="KW-0540">Nuclease</keyword>
<accession>A0ABZ1B466</accession>
<gene>
    <name evidence="4" type="ORF">U6N30_07945</name>
</gene>
<organism evidence="4 5">
    <name type="scientific">Blastococcus brunescens</name>
    <dbReference type="NCBI Taxonomy" id="1564165"/>
    <lineage>
        <taxon>Bacteria</taxon>
        <taxon>Bacillati</taxon>
        <taxon>Actinomycetota</taxon>
        <taxon>Actinomycetes</taxon>
        <taxon>Geodermatophilales</taxon>
        <taxon>Geodermatophilaceae</taxon>
        <taxon>Blastococcus</taxon>
    </lineage>
</organism>
<sequence length="310" mass="34123">MAVPEYQTFMAPVLRALQDGQPRPASEIREVVAAEMGITEEDRQELIKSGIPVFDNRVGWAITYMVQAGLIRRPRRAINQITERGLQVLRDHPARVDNRVLTQFEEFREFKSRARTQQQAKDDAAQPASSAEAAASVGAPRETITTAIKENNAAVASDILMRIRERDPAFLEVLVLQVLTAMGYGGAAGSAERLGRSGDEGLDGVIKQDPLGLDRIYVQAKRYAAERTVGRPDIQGFVGALHGAQADRGVFITTSRFSQDALDYAEKVNARVILIDGATLAELLVKHNIGAQDSETFVLKRVDEDFFDES</sequence>
<feature type="domain" description="Restriction system protein Mrr-like N-terminal" evidence="3">
    <location>
        <begin position="6"/>
        <end position="90"/>
    </location>
</feature>
<dbReference type="Gene3D" id="3.40.1350.10">
    <property type="match status" value="1"/>
</dbReference>
<evidence type="ECO:0000256" key="1">
    <source>
        <dbReference type="SAM" id="MobiDB-lite"/>
    </source>
</evidence>
<evidence type="ECO:0000259" key="2">
    <source>
        <dbReference type="Pfam" id="PF04471"/>
    </source>
</evidence>
<feature type="compositionally biased region" description="Low complexity" evidence="1">
    <location>
        <begin position="115"/>
        <end position="139"/>
    </location>
</feature>
<dbReference type="InterPro" id="IPR052906">
    <property type="entry name" value="Type_IV_Methyl-Rstrct_Enzyme"/>
</dbReference>
<dbReference type="PANTHER" id="PTHR30015">
    <property type="entry name" value="MRR RESTRICTION SYSTEM PROTEIN"/>
    <property type="match status" value="1"/>
</dbReference>
<dbReference type="PANTHER" id="PTHR30015:SF7">
    <property type="entry name" value="TYPE IV METHYL-DIRECTED RESTRICTION ENZYME ECOKMRR"/>
    <property type="match status" value="1"/>
</dbReference>
<proteinExistence type="predicted"/>
<dbReference type="InterPro" id="IPR011335">
    <property type="entry name" value="Restrct_endonuc-II-like"/>
</dbReference>
<evidence type="ECO:0000313" key="5">
    <source>
        <dbReference type="Proteomes" id="UP001324287"/>
    </source>
</evidence>